<dbReference type="EMBL" id="LAZR01058113">
    <property type="protein sequence ID" value="KKK70602.1"/>
    <property type="molecule type" value="Genomic_DNA"/>
</dbReference>
<reference evidence="1" key="1">
    <citation type="journal article" date="2015" name="Nature">
        <title>Complex archaea that bridge the gap between prokaryotes and eukaryotes.</title>
        <authorList>
            <person name="Spang A."/>
            <person name="Saw J.H."/>
            <person name="Jorgensen S.L."/>
            <person name="Zaremba-Niedzwiedzka K."/>
            <person name="Martijn J."/>
            <person name="Lind A.E."/>
            <person name="van Eijk R."/>
            <person name="Schleper C."/>
            <person name="Guy L."/>
            <person name="Ettema T.J."/>
        </authorList>
    </citation>
    <scope>NUCLEOTIDE SEQUENCE</scope>
</reference>
<sequence length="61" mass="6971">MELTGNEKQVTLEVLEKVVENAHRDTGFDGNPVYNTDDDLLFSFSGEDMKALKRIIKKLQE</sequence>
<dbReference type="AlphaFoldDB" id="A0A0F8XNJ0"/>
<comment type="caution">
    <text evidence="1">The sequence shown here is derived from an EMBL/GenBank/DDBJ whole genome shotgun (WGS) entry which is preliminary data.</text>
</comment>
<gene>
    <name evidence="1" type="ORF">LCGC14_2922320</name>
</gene>
<name>A0A0F8XNJ0_9ZZZZ</name>
<protein>
    <submittedName>
        <fullName evidence="1">Uncharacterized protein</fullName>
    </submittedName>
</protein>
<proteinExistence type="predicted"/>
<evidence type="ECO:0000313" key="1">
    <source>
        <dbReference type="EMBL" id="KKK70602.1"/>
    </source>
</evidence>
<accession>A0A0F8XNJ0</accession>
<organism evidence="1">
    <name type="scientific">marine sediment metagenome</name>
    <dbReference type="NCBI Taxonomy" id="412755"/>
    <lineage>
        <taxon>unclassified sequences</taxon>
        <taxon>metagenomes</taxon>
        <taxon>ecological metagenomes</taxon>
    </lineage>
</organism>